<feature type="compositionally biased region" description="Low complexity" evidence="1">
    <location>
        <begin position="39"/>
        <end position="61"/>
    </location>
</feature>
<dbReference type="GeneID" id="103506885"/>
<evidence type="ECO:0000313" key="2">
    <source>
        <dbReference type="Proteomes" id="UP000079169"/>
    </source>
</evidence>
<organism evidence="2 3">
    <name type="scientific">Diaphorina citri</name>
    <name type="common">Asian citrus psyllid</name>
    <dbReference type="NCBI Taxonomy" id="121845"/>
    <lineage>
        <taxon>Eukaryota</taxon>
        <taxon>Metazoa</taxon>
        <taxon>Ecdysozoa</taxon>
        <taxon>Arthropoda</taxon>
        <taxon>Hexapoda</taxon>
        <taxon>Insecta</taxon>
        <taxon>Pterygota</taxon>
        <taxon>Neoptera</taxon>
        <taxon>Paraneoptera</taxon>
        <taxon>Hemiptera</taxon>
        <taxon>Sternorrhyncha</taxon>
        <taxon>Psylloidea</taxon>
        <taxon>Psyllidae</taxon>
        <taxon>Diaphorininae</taxon>
        <taxon>Diaphorina</taxon>
    </lineage>
</organism>
<evidence type="ECO:0000313" key="3">
    <source>
        <dbReference type="RefSeq" id="XP_008469530.1"/>
    </source>
</evidence>
<feature type="non-terminal residue" evidence="3">
    <location>
        <position position="1"/>
    </location>
</feature>
<accession>A0A1S3CX05</accession>
<reference evidence="3" key="1">
    <citation type="submission" date="2025-08" db="UniProtKB">
        <authorList>
            <consortium name="RefSeq"/>
        </authorList>
    </citation>
    <scope>IDENTIFICATION</scope>
</reference>
<dbReference type="PaxDb" id="121845-A0A1S3CX05"/>
<name>A0A1S3CX05_DIACI</name>
<dbReference type="OMA" id="AKFQSAN"/>
<dbReference type="KEGG" id="dci:103506885"/>
<dbReference type="Proteomes" id="UP000079169">
    <property type="component" value="Unplaced"/>
</dbReference>
<sequence length="279" mass="29509">APKPVYGPPSTFSPPTNTYGPPSTVDFAPTTDLPNTTPVSAEESSEVEGSGSEGASAQQQGAPNVESGLYYVLLADGRLQRVEYVTAPLNAFETEKQTAFPGFPGFQVQPVGAANKPLKYTNQPTTTASQFQVGAFQGNQNQGFNSNQNNQAQASSNAGNTFGFNKIQVKGAKFQSANFIQPIPATAETQAPSVQAQYLLAPNPAAVSAFASFQQYQAEKAYAAQEAQAQAQTQAQQVAPAPAAPFQGFVSNVQYKDVEPITAPVYAYQGPQNFARILK</sequence>
<dbReference type="RefSeq" id="XP_008469530.1">
    <property type="nucleotide sequence ID" value="XM_008471308.1"/>
</dbReference>
<feature type="region of interest" description="Disordered" evidence="1">
    <location>
        <begin position="1"/>
        <end position="61"/>
    </location>
</feature>
<evidence type="ECO:0000256" key="1">
    <source>
        <dbReference type="SAM" id="MobiDB-lite"/>
    </source>
</evidence>
<proteinExistence type="predicted"/>
<keyword evidence="2" id="KW-1185">Reference proteome</keyword>
<gene>
    <name evidence="3" type="primary">LOC103506885</name>
</gene>
<dbReference type="AlphaFoldDB" id="A0A1S3CX05"/>
<dbReference type="STRING" id="121845.A0A1S3CX05"/>
<protein>
    <submittedName>
        <fullName evidence="3">Uncharacterized protein LOC103506885</fullName>
    </submittedName>
</protein>